<dbReference type="SUPFAM" id="SSF110836">
    <property type="entry name" value="Hypothetical protein SAV1430"/>
    <property type="match status" value="1"/>
</dbReference>
<dbReference type="Gene3D" id="3.30.1370.70">
    <property type="entry name" value="Scaffold protein Nfu/NifU, N-terminal domain"/>
    <property type="match status" value="1"/>
</dbReference>
<dbReference type="SMART" id="SM00567">
    <property type="entry name" value="EZ_HEAT"/>
    <property type="match status" value="3"/>
</dbReference>
<dbReference type="Pfam" id="PF08712">
    <property type="entry name" value="Nfu_N"/>
    <property type="match status" value="1"/>
</dbReference>
<dbReference type="eggNOG" id="COG1413">
    <property type="taxonomic scope" value="Bacteria"/>
</dbReference>
<evidence type="ECO:0000259" key="1">
    <source>
        <dbReference type="SMART" id="SM00932"/>
    </source>
</evidence>
<dbReference type="EMBL" id="ATCL01000020">
    <property type="protein sequence ID" value="ERG66353.1"/>
    <property type="molecule type" value="Genomic_DNA"/>
</dbReference>
<dbReference type="SUPFAM" id="SSF48371">
    <property type="entry name" value="ARM repeat"/>
    <property type="match status" value="1"/>
</dbReference>
<dbReference type="InterPro" id="IPR036498">
    <property type="entry name" value="Nfu/NifU_N_sf"/>
</dbReference>
<dbReference type="InterPro" id="IPR011989">
    <property type="entry name" value="ARM-like"/>
</dbReference>
<evidence type="ECO:0000313" key="2">
    <source>
        <dbReference type="EMBL" id="ERG66353.1"/>
    </source>
</evidence>
<dbReference type="AlphaFoldDB" id="U1LG95"/>
<protein>
    <submittedName>
        <fullName evidence="2">PBS lyase</fullName>
    </submittedName>
</protein>
<keyword evidence="3" id="KW-1185">Reference proteome</keyword>
<organism evidence="2 3">
    <name type="scientific">Exiguobacterium chiriqhucha RW-2</name>
    <dbReference type="NCBI Taxonomy" id="1345023"/>
    <lineage>
        <taxon>Bacteria</taxon>
        <taxon>Bacillati</taxon>
        <taxon>Bacillota</taxon>
        <taxon>Bacilli</taxon>
        <taxon>Bacillales</taxon>
        <taxon>Bacillales Family XII. Incertae Sedis</taxon>
        <taxon>Exiguobacterium</taxon>
    </lineage>
</organism>
<comment type="caution">
    <text evidence="2">The sequence shown here is derived from an EMBL/GenBank/DDBJ whole genome shotgun (WGS) entry which is preliminary data.</text>
</comment>
<feature type="domain" description="Scaffold protein Nfu/NifU N-terminal" evidence="1">
    <location>
        <begin position="28"/>
        <end position="112"/>
    </location>
</feature>
<dbReference type="SMART" id="SM00932">
    <property type="entry name" value="Nfu_N"/>
    <property type="match status" value="1"/>
</dbReference>
<sequence length="387" mass="44139">MFTTQATRLRFFVVFVTIESEVMRMKLVAIEPTPSPNNLKIIVEPAFTGRGVTYDKASRDMPPIIEDIVGLRGVKSVYAVSDFLAVERHPKHDWHDVMNEIRRAFGEDVPEVEANQMAADYEPVHVSVQFVLDVPMQLKLVKGDSEKRVGLSKRFVDAALDVQAQVKNVIQDRRWVEQAPRYGELEDVSVVAQEELEAAYPEERVARIVARAFGREADYEANANQLQSDDWKARLAFLDELEITPDNMVYFRRALEDKVMAIRRQAVVMIGMFEENREEYVTYIEQALVDSSPIVRRTAGDTVSDWALPQSQPSMIEALKDKSKLVRWRAARFLFDCGDEQAVPALKIAEDDREFEVSLQARLAKERITSGETALGTVWQQISNRTK</sequence>
<proteinExistence type="predicted"/>
<name>U1LG95_9BACL</name>
<dbReference type="STRING" id="1385984.GCA_000702565_01959"/>
<dbReference type="GO" id="GO:0016829">
    <property type="term" value="F:lyase activity"/>
    <property type="evidence" value="ECO:0007669"/>
    <property type="project" value="UniProtKB-KW"/>
</dbReference>
<dbReference type="Gene3D" id="1.25.10.10">
    <property type="entry name" value="Leucine-rich Repeat Variant"/>
    <property type="match status" value="1"/>
</dbReference>
<dbReference type="InterPro" id="IPR014824">
    <property type="entry name" value="Nfu/NifU_N"/>
</dbReference>
<dbReference type="Pfam" id="PF13769">
    <property type="entry name" value="Virulence_fact"/>
    <property type="match status" value="1"/>
</dbReference>
<dbReference type="InterPro" id="IPR004155">
    <property type="entry name" value="PBS_lyase_HEAT"/>
</dbReference>
<accession>U1LG95</accession>
<gene>
    <name evidence="2" type="ORF">M467_03575</name>
</gene>
<evidence type="ECO:0000313" key="3">
    <source>
        <dbReference type="Proteomes" id="UP000016464"/>
    </source>
</evidence>
<keyword evidence="2" id="KW-0456">Lyase</keyword>
<dbReference type="InterPro" id="IPR016024">
    <property type="entry name" value="ARM-type_fold"/>
</dbReference>
<dbReference type="Pfam" id="PF13646">
    <property type="entry name" value="HEAT_2"/>
    <property type="match status" value="1"/>
</dbReference>
<dbReference type="InterPro" id="IPR025989">
    <property type="entry name" value="Virulence_F_dom"/>
</dbReference>
<dbReference type="PATRIC" id="fig|1345023.5.peg.1821"/>
<dbReference type="Proteomes" id="UP000016464">
    <property type="component" value="Unassembled WGS sequence"/>
</dbReference>
<reference evidence="2 3" key="1">
    <citation type="journal article" date="2013" name="Genome Announc.">
        <title>Draft Genome Sequence of Exiguobacterium pavilionensis Strain RW-2, with Wide Thermal, Salinity, and pH Tolerance, Isolated from Modern Freshwater Microbialites.</title>
        <authorList>
            <person name="White R.A.III."/>
            <person name="Grassa C.J."/>
            <person name="Suttle C.A."/>
        </authorList>
    </citation>
    <scope>NUCLEOTIDE SEQUENCE [LARGE SCALE GENOMIC DNA]</scope>
    <source>
        <strain evidence="2 3">RW-2</strain>
    </source>
</reference>